<dbReference type="GO" id="GO:0046872">
    <property type="term" value="F:metal ion binding"/>
    <property type="evidence" value="ECO:0007669"/>
    <property type="project" value="UniProtKB-KW"/>
</dbReference>
<keyword evidence="12" id="KW-1185">Reference proteome</keyword>
<dbReference type="Gene3D" id="3.20.20.370">
    <property type="entry name" value="Glycoside hydrolase/deacetylase"/>
    <property type="match status" value="1"/>
</dbReference>
<evidence type="ECO:0000256" key="1">
    <source>
        <dbReference type="ARBA" id="ARBA00001941"/>
    </source>
</evidence>
<comment type="caution">
    <text evidence="7">Lacks conserved residue(s) required for the propagation of feature annotation.</text>
</comment>
<dbReference type="STRING" id="109895.A0A507EC84"/>
<organism evidence="11 12">
    <name type="scientific">Powellomyces hirtus</name>
    <dbReference type="NCBI Taxonomy" id="109895"/>
    <lineage>
        <taxon>Eukaryota</taxon>
        <taxon>Fungi</taxon>
        <taxon>Fungi incertae sedis</taxon>
        <taxon>Chytridiomycota</taxon>
        <taxon>Chytridiomycota incertae sedis</taxon>
        <taxon>Chytridiomycetes</taxon>
        <taxon>Spizellomycetales</taxon>
        <taxon>Powellomycetaceae</taxon>
        <taxon>Powellomyces</taxon>
    </lineage>
</organism>
<keyword evidence="4" id="KW-0732">Signal</keyword>
<dbReference type="Pfam" id="PF00187">
    <property type="entry name" value="Chitin_bind_1"/>
    <property type="match status" value="1"/>
</dbReference>
<dbReference type="GO" id="GO:0008061">
    <property type="term" value="F:chitin binding"/>
    <property type="evidence" value="ECO:0007669"/>
    <property type="project" value="UniProtKB-UniRule"/>
</dbReference>
<keyword evidence="8" id="KW-0472">Membrane</keyword>
<reference evidence="11 12" key="1">
    <citation type="journal article" date="2019" name="Sci. Rep.">
        <title>Comparative genomics of chytrid fungi reveal insights into the obligate biotrophic and pathogenic lifestyle of Synchytrium endobioticum.</title>
        <authorList>
            <person name="van de Vossenberg B.T.L.H."/>
            <person name="Warris S."/>
            <person name="Nguyen H.D.T."/>
            <person name="van Gent-Pelzer M.P.E."/>
            <person name="Joly D.L."/>
            <person name="van de Geest H.C."/>
            <person name="Bonants P.J.M."/>
            <person name="Smith D.S."/>
            <person name="Levesque C.A."/>
            <person name="van der Lee T.A.J."/>
        </authorList>
    </citation>
    <scope>NUCLEOTIDE SEQUENCE [LARGE SCALE GENOMIC DNA]</scope>
    <source>
        <strain evidence="11 12">CBS 809.83</strain>
    </source>
</reference>
<dbReference type="SUPFAM" id="SSF57016">
    <property type="entry name" value="Plant lectins/antimicrobial peptides"/>
    <property type="match status" value="1"/>
</dbReference>
<feature type="disulfide bond" evidence="7">
    <location>
        <begin position="80"/>
        <end position="92"/>
    </location>
</feature>
<evidence type="ECO:0000256" key="6">
    <source>
        <dbReference type="ARBA" id="ARBA00023277"/>
    </source>
</evidence>
<evidence type="ECO:0000256" key="7">
    <source>
        <dbReference type="PROSITE-ProRule" id="PRU00261"/>
    </source>
</evidence>
<evidence type="ECO:0000259" key="10">
    <source>
        <dbReference type="PROSITE" id="PS51677"/>
    </source>
</evidence>
<gene>
    <name evidence="11" type="ORF">PhCBS80983_g01452</name>
</gene>
<dbReference type="SMART" id="SM00270">
    <property type="entry name" value="ChtBD1"/>
    <property type="match status" value="1"/>
</dbReference>
<feature type="domain" description="Chitin-binding type-1" evidence="9">
    <location>
        <begin position="70"/>
        <end position="112"/>
    </location>
</feature>
<evidence type="ECO:0000256" key="2">
    <source>
        <dbReference type="ARBA" id="ARBA00022669"/>
    </source>
</evidence>
<accession>A0A507EC84</accession>
<dbReference type="EMBL" id="QEAQ01000011">
    <property type="protein sequence ID" value="TPX60957.1"/>
    <property type="molecule type" value="Genomic_DNA"/>
</dbReference>
<dbReference type="CDD" id="cd00035">
    <property type="entry name" value="ChtBD1"/>
    <property type="match status" value="1"/>
</dbReference>
<evidence type="ECO:0000256" key="3">
    <source>
        <dbReference type="ARBA" id="ARBA00022723"/>
    </source>
</evidence>
<dbReference type="InterPro" id="IPR011330">
    <property type="entry name" value="Glyco_hydro/deAcase_b/a-brl"/>
</dbReference>
<name>A0A507EC84_9FUNG</name>
<dbReference type="PANTHER" id="PTHR46471">
    <property type="entry name" value="CHITIN DEACETYLASE"/>
    <property type="match status" value="1"/>
</dbReference>
<dbReference type="InterPro" id="IPR001002">
    <property type="entry name" value="Chitin-bd_1"/>
</dbReference>
<dbReference type="PROSITE" id="PS51677">
    <property type="entry name" value="NODB"/>
    <property type="match status" value="1"/>
</dbReference>
<evidence type="ECO:0000256" key="4">
    <source>
        <dbReference type="ARBA" id="ARBA00022729"/>
    </source>
</evidence>
<dbReference type="GO" id="GO:0016810">
    <property type="term" value="F:hydrolase activity, acting on carbon-nitrogen (but not peptide) bonds"/>
    <property type="evidence" value="ECO:0007669"/>
    <property type="project" value="InterPro"/>
</dbReference>
<dbReference type="InterPro" id="IPR036861">
    <property type="entry name" value="Endochitinase-like_sf"/>
</dbReference>
<dbReference type="Proteomes" id="UP000318582">
    <property type="component" value="Unassembled WGS sequence"/>
</dbReference>
<feature type="transmembrane region" description="Helical" evidence="8">
    <location>
        <begin position="24"/>
        <end position="47"/>
    </location>
</feature>
<keyword evidence="8" id="KW-0812">Transmembrane</keyword>
<comment type="cofactor">
    <cofactor evidence="1">
        <name>Co(2+)</name>
        <dbReference type="ChEBI" id="CHEBI:48828"/>
    </cofactor>
</comment>
<feature type="disulfide bond" evidence="7">
    <location>
        <begin position="85"/>
        <end position="99"/>
    </location>
</feature>
<comment type="caution">
    <text evidence="11">The sequence shown here is derived from an EMBL/GenBank/DDBJ whole genome shotgun (WGS) entry which is preliminary data.</text>
</comment>
<evidence type="ECO:0008006" key="13">
    <source>
        <dbReference type="Google" id="ProtNLM"/>
    </source>
</evidence>
<proteinExistence type="predicted"/>
<dbReference type="GO" id="GO:0005975">
    <property type="term" value="P:carbohydrate metabolic process"/>
    <property type="evidence" value="ECO:0007669"/>
    <property type="project" value="InterPro"/>
</dbReference>
<dbReference type="CDD" id="cd10951">
    <property type="entry name" value="CE4_ClCDA_like"/>
    <property type="match status" value="1"/>
</dbReference>
<dbReference type="Gene3D" id="3.30.60.10">
    <property type="entry name" value="Endochitinase-like"/>
    <property type="match status" value="1"/>
</dbReference>
<feature type="domain" description="NodB homology" evidence="10">
    <location>
        <begin position="211"/>
        <end position="431"/>
    </location>
</feature>
<evidence type="ECO:0000259" key="9">
    <source>
        <dbReference type="PROSITE" id="PS50941"/>
    </source>
</evidence>
<keyword evidence="3" id="KW-0479">Metal-binding</keyword>
<dbReference type="SUPFAM" id="SSF88713">
    <property type="entry name" value="Glycoside hydrolase/deacetylase"/>
    <property type="match status" value="1"/>
</dbReference>
<dbReference type="PROSITE" id="PS50941">
    <property type="entry name" value="CHIT_BIND_I_2"/>
    <property type="match status" value="1"/>
</dbReference>
<dbReference type="PROSITE" id="PS00026">
    <property type="entry name" value="CHIT_BIND_I_1"/>
    <property type="match status" value="1"/>
</dbReference>
<keyword evidence="8" id="KW-1133">Transmembrane helix</keyword>
<dbReference type="InterPro" id="IPR002509">
    <property type="entry name" value="NODB_dom"/>
</dbReference>
<evidence type="ECO:0000256" key="8">
    <source>
        <dbReference type="SAM" id="Phobius"/>
    </source>
</evidence>
<keyword evidence="7" id="KW-1015">Disulfide bond</keyword>
<dbReference type="AlphaFoldDB" id="A0A507EC84"/>
<keyword evidence="6" id="KW-0119">Carbohydrate metabolism</keyword>
<protein>
    <recommendedName>
        <fullName evidence="13">Chitin deacetylase</fullName>
    </recommendedName>
</protein>
<keyword evidence="2 7" id="KW-0147">Chitin-binding</keyword>
<evidence type="ECO:0000256" key="5">
    <source>
        <dbReference type="ARBA" id="ARBA00022801"/>
    </source>
</evidence>
<evidence type="ECO:0000313" key="11">
    <source>
        <dbReference type="EMBL" id="TPX60957.1"/>
    </source>
</evidence>
<sequence length="431" mass="45384">MSSNTQKSQETAGRAIKAPQARSFGLRSLVVGSAVLALAMLCAQPALRFGGGELKQRVSRAAIVLFDRAAGECGEGKGNCEAGYCCSQYGWCGTSTAYCATGCQPLYGKCDGAVTPQPPAQTTTATVPRPSTGGLPACVPKTCTWAGHCWGAACDVVVPPPATTPATVAPTVAPPVSTPVIPAPPTGIKPLTVRTALPSGTGVILKCTKPGTMAWTFDDGPYTYNQAILDLLKAANMKATFFLNGNNYDCIFDAENKARVKAMVAAGHQIASHTWSHQDSATLNDAAFRYQIRKLEDALMKIIGFAPRYFRPPYGSYNAANLAVLNSLGIRTVNWDVDSGDANGITEATAKTNLATGLKTGLNHIVLSHETPSFIINEVKYFIANFKNKAQWVTVAECLGDTASPYFIVPVLDSSSTCTTDDLKGSVAVGK</sequence>
<dbReference type="PANTHER" id="PTHR46471:SF2">
    <property type="entry name" value="CHITIN DEACETYLASE-RELATED"/>
    <property type="match status" value="1"/>
</dbReference>
<dbReference type="Pfam" id="PF01522">
    <property type="entry name" value="Polysacc_deac_1"/>
    <property type="match status" value="1"/>
</dbReference>
<evidence type="ECO:0000313" key="12">
    <source>
        <dbReference type="Proteomes" id="UP000318582"/>
    </source>
</evidence>
<keyword evidence="5" id="KW-0378">Hydrolase</keyword>
<dbReference type="InterPro" id="IPR018371">
    <property type="entry name" value="Chitin-binding_1_CS"/>
</dbReference>